<feature type="compositionally biased region" description="Basic residues" evidence="4">
    <location>
        <begin position="746"/>
        <end position="757"/>
    </location>
</feature>
<feature type="region of interest" description="Disordered" evidence="4">
    <location>
        <begin position="1"/>
        <end position="119"/>
    </location>
</feature>
<reference evidence="6" key="1">
    <citation type="submission" date="2018-02" db="EMBL/GenBank/DDBJ databases">
        <authorList>
            <person name="Cohen D.B."/>
            <person name="Kent A.D."/>
        </authorList>
    </citation>
    <scope>NUCLEOTIDE SEQUENCE</scope>
</reference>
<comment type="subcellular location">
    <subcellularLocation>
        <location evidence="1">Nucleus</location>
    </subcellularLocation>
</comment>
<feature type="compositionally biased region" description="Basic and acidic residues" evidence="4">
    <location>
        <begin position="1"/>
        <end position="12"/>
    </location>
</feature>
<sequence>MKESVSKSERERKHTRVQRGSGRTDGGAPRRGEEDPSTGEAVKAGRWRVGRWVRVMHGSPVTSDTSKAAPSGTVAKPDSNASVTTKPKELKRNRPDSSEKASGLNSRKMPKRAAASSAIAEDEIAGISMTSGPNDPRPNRRLADFTFHIANGKPHPVEVLEVDDLFISGTILPLEESSGKGKEKGVRCEDFGRIESWTISGYEEGRPVIWVSTNIADYDCVQPANGYKRLYSLFFEKVVRSMSTSKTLPLEFPVREFIVSQGEFIYNQLIGLDGTPEKNERTFRDMPVLTALKDESKKQGYSVPPKVDARGGELAITTKENELPQAMLHNWSLYNSDSRLISLELLPMNPCANIDVTIFGSGIMRDDDGSGYFLDDDIQSSSSPGGVDTVDGMPIYLSAIKEWKCRKYFVTIRTNSSSLQDGQTNTQKTLHPISPPFLLQSSSPSSLTFSATVSGNAIAASKLARLVNSEESMARFRELYRVPSSIRLAYYDIKNFPVINDDEIMLPVMAVVEGGVRFPLHPLLTTFLQIVNATPSQVSVNTIRIIMGVVALNRLLGTNLRVGEILKVYQYMCPGEESKTLCYLKARNLQQKLVNGLPDTNKGYDKDYLRVSGDWYTESKCRSSFGKPDPSRLAVYEGQADSDLVRRVLSTNIYVDQRGEPRSAPLLLRYEPQIRSFLEGPTVPRSQEVRVETTVPVLAVPADTPNSEEDPEFIPVGQVSEMAPPINPFEIMGRATGGSSSGAAKGKGKGRGKGAGKKRHKGYLRVFFVRTDCPAEGASASFEPWVPRLLFGDGPISIHDTVLDETETELSAHVAHGLARAACLPGDMNQWDGMSSAQIFRHGTRGMMMATQSILAMESRVLKMTDELQKKSTDYKKLEDQHFVNINMMKEAETMARAEAESRKKAEALARAEEESRKKAEVELAELREKVRKLESECIASIEKAIEDGKVQGRVEGEKSGYDGAMEEARTQFRMVYNTGFRKGWKSALTKTEHPETSELFLRSNTPIPYPQEGLQDSDNEVAEAGEGEADEEDEEDEEVEEGAETGRTQEAPQSVPVETTADVPGPSSGQ</sequence>
<dbReference type="InterPro" id="IPR022702">
    <property type="entry name" value="Cytosine_MeTrfase1_RFD"/>
</dbReference>
<keyword evidence="3" id="KW-0175">Coiled coil</keyword>
<evidence type="ECO:0000313" key="6">
    <source>
        <dbReference type="EMBL" id="SPD13453.1"/>
    </source>
</evidence>
<dbReference type="EMBL" id="OIVN01003772">
    <property type="protein sequence ID" value="SPD13453.1"/>
    <property type="molecule type" value="Genomic_DNA"/>
</dbReference>
<accession>A0A2N9HNY6</accession>
<gene>
    <name evidence="6" type="ORF">FSB_LOCUS41335</name>
</gene>
<dbReference type="AlphaFoldDB" id="A0A2N9HNY6"/>
<feature type="region of interest" description="Disordered" evidence="4">
    <location>
        <begin position="736"/>
        <end position="757"/>
    </location>
</feature>
<evidence type="ECO:0000256" key="4">
    <source>
        <dbReference type="SAM" id="MobiDB-lite"/>
    </source>
</evidence>
<proteinExistence type="predicted"/>
<feature type="compositionally biased region" description="Acidic residues" evidence="4">
    <location>
        <begin position="1016"/>
        <end position="1044"/>
    </location>
</feature>
<evidence type="ECO:0000256" key="2">
    <source>
        <dbReference type="ARBA" id="ARBA00023242"/>
    </source>
</evidence>
<keyword evidence="2" id="KW-0539">Nucleus</keyword>
<evidence type="ECO:0000259" key="5">
    <source>
        <dbReference type="Pfam" id="PF12047"/>
    </source>
</evidence>
<feature type="compositionally biased region" description="Basic and acidic residues" evidence="4">
    <location>
        <begin position="86"/>
        <end position="99"/>
    </location>
</feature>
<protein>
    <recommendedName>
        <fullName evidence="5">RFTS domain-containing protein</fullName>
    </recommendedName>
</protein>
<dbReference type="GO" id="GO:0005634">
    <property type="term" value="C:nucleus"/>
    <property type="evidence" value="ECO:0007669"/>
    <property type="project" value="UniProtKB-SubCell"/>
</dbReference>
<feature type="domain" description="RFTS" evidence="5">
    <location>
        <begin position="136"/>
        <end position="249"/>
    </location>
</feature>
<dbReference type="Pfam" id="PF12047">
    <property type="entry name" value="DNMT1-RFD"/>
    <property type="match status" value="2"/>
</dbReference>
<organism evidence="6">
    <name type="scientific">Fagus sylvatica</name>
    <name type="common">Beechnut</name>
    <dbReference type="NCBI Taxonomy" id="28930"/>
    <lineage>
        <taxon>Eukaryota</taxon>
        <taxon>Viridiplantae</taxon>
        <taxon>Streptophyta</taxon>
        <taxon>Embryophyta</taxon>
        <taxon>Tracheophyta</taxon>
        <taxon>Spermatophyta</taxon>
        <taxon>Magnoliopsida</taxon>
        <taxon>eudicotyledons</taxon>
        <taxon>Gunneridae</taxon>
        <taxon>Pentapetalae</taxon>
        <taxon>rosids</taxon>
        <taxon>fabids</taxon>
        <taxon>Fagales</taxon>
        <taxon>Fagaceae</taxon>
        <taxon>Fagus</taxon>
    </lineage>
</organism>
<feature type="coiled-coil region" evidence="3">
    <location>
        <begin position="861"/>
        <end position="944"/>
    </location>
</feature>
<evidence type="ECO:0000256" key="3">
    <source>
        <dbReference type="SAM" id="Coils"/>
    </source>
</evidence>
<feature type="domain" description="RFTS" evidence="5">
    <location>
        <begin position="321"/>
        <end position="406"/>
    </location>
</feature>
<name>A0A2N9HNY6_FAGSY</name>
<feature type="region of interest" description="Disordered" evidence="4">
    <location>
        <begin position="994"/>
        <end position="1071"/>
    </location>
</feature>
<evidence type="ECO:0000256" key="1">
    <source>
        <dbReference type="ARBA" id="ARBA00004123"/>
    </source>
</evidence>